<feature type="region of interest" description="Disordered" evidence="6">
    <location>
        <begin position="1"/>
        <end position="171"/>
    </location>
</feature>
<keyword evidence="5 7" id="KW-0472">Membrane</keyword>
<feature type="transmembrane region" description="Helical" evidence="7">
    <location>
        <begin position="536"/>
        <end position="556"/>
    </location>
</feature>
<evidence type="ECO:0000313" key="9">
    <source>
        <dbReference type="EMBL" id="KAK8742058.1"/>
    </source>
</evidence>
<gene>
    <name evidence="9" type="ORF">OTU49_002085</name>
</gene>
<dbReference type="GO" id="GO:0022857">
    <property type="term" value="F:transmembrane transporter activity"/>
    <property type="evidence" value="ECO:0007669"/>
    <property type="project" value="InterPro"/>
</dbReference>
<feature type="transmembrane region" description="Helical" evidence="7">
    <location>
        <begin position="727"/>
        <end position="744"/>
    </location>
</feature>
<evidence type="ECO:0000256" key="7">
    <source>
        <dbReference type="SAM" id="Phobius"/>
    </source>
</evidence>
<feature type="transmembrane region" description="Helical" evidence="7">
    <location>
        <begin position="660"/>
        <end position="678"/>
    </location>
</feature>
<feature type="transmembrane region" description="Helical" evidence="7">
    <location>
        <begin position="594"/>
        <end position="618"/>
    </location>
</feature>
<organism evidence="9 10">
    <name type="scientific">Cherax quadricarinatus</name>
    <name type="common">Australian red claw crayfish</name>
    <dbReference type="NCBI Taxonomy" id="27406"/>
    <lineage>
        <taxon>Eukaryota</taxon>
        <taxon>Metazoa</taxon>
        <taxon>Ecdysozoa</taxon>
        <taxon>Arthropoda</taxon>
        <taxon>Crustacea</taxon>
        <taxon>Multicrustacea</taxon>
        <taxon>Malacostraca</taxon>
        <taxon>Eumalacostraca</taxon>
        <taxon>Eucarida</taxon>
        <taxon>Decapoda</taxon>
        <taxon>Pleocyemata</taxon>
        <taxon>Astacidea</taxon>
        <taxon>Parastacoidea</taxon>
        <taxon>Parastacidae</taxon>
        <taxon>Cherax</taxon>
    </lineage>
</organism>
<dbReference type="InterPro" id="IPR001958">
    <property type="entry name" value="Tet-R_TetA/multi-R_MdtG-like"/>
</dbReference>
<feature type="transmembrane region" description="Helical" evidence="7">
    <location>
        <begin position="450"/>
        <end position="466"/>
    </location>
</feature>
<evidence type="ECO:0000256" key="2">
    <source>
        <dbReference type="ARBA" id="ARBA00022448"/>
    </source>
</evidence>
<feature type="transmembrane region" description="Helical" evidence="7">
    <location>
        <begin position="630"/>
        <end position="653"/>
    </location>
</feature>
<dbReference type="InterPro" id="IPR020846">
    <property type="entry name" value="MFS_dom"/>
</dbReference>
<proteinExistence type="predicted"/>
<dbReference type="InterPro" id="IPR011701">
    <property type="entry name" value="MFS"/>
</dbReference>
<dbReference type="PROSITE" id="PS00216">
    <property type="entry name" value="SUGAR_TRANSPORT_1"/>
    <property type="match status" value="1"/>
</dbReference>
<evidence type="ECO:0000256" key="6">
    <source>
        <dbReference type="SAM" id="MobiDB-lite"/>
    </source>
</evidence>
<dbReference type="InterPro" id="IPR036259">
    <property type="entry name" value="MFS_trans_sf"/>
</dbReference>
<dbReference type="PANTHER" id="PTHR23504">
    <property type="entry name" value="MAJOR FACILITATOR SUPERFAMILY DOMAIN-CONTAINING PROTEIN 10"/>
    <property type="match status" value="1"/>
</dbReference>
<dbReference type="CDD" id="cd17387">
    <property type="entry name" value="MFS_MFSD14"/>
    <property type="match status" value="1"/>
</dbReference>
<dbReference type="PROSITE" id="PS50850">
    <property type="entry name" value="MFS"/>
    <property type="match status" value="1"/>
</dbReference>
<dbReference type="InterPro" id="IPR005829">
    <property type="entry name" value="Sugar_transporter_CS"/>
</dbReference>
<dbReference type="Proteomes" id="UP001445076">
    <property type="component" value="Unassembled WGS sequence"/>
</dbReference>
<protein>
    <recommendedName>
        <fullName evidence="8">Major facilitator superfamily (MFS) profile domain-containing protein</fullName>
    </recommendedName>
</protein>
<evidence type="ECO:0000256" key="1">
    <source>
        <dbReference type="ARBA" id="ARBA00004141"/>
    </source>
</evidence>
<feature type="compositionally biased region" description="Low complexity" evidence="6">
    <location>
        <begin position="44"/>
        <end position="58"/>
    </location>
</feature>
<dbReference type="PRINTS" id="PR01035">
    <property type="entry name" value="TCRTETA"/>
</dbReference>
<keyword evidence="3 7" id="KW-0812">Transmembrane</keyword>
<keyword evidence="10" id="KW-1185">Reference proteome</keyword>
<feature type="domain" description="Major facilitator superfamily (MFS) profile" evidence="8">
    <location>
        <begin position="383"/>
        <end position="806"/>
    </location>
</feature>
<feature type="region of interest" description="Disordered" evidence="6">
    <location>
        <begin position="198"/>
        <end position="223"/>
    </location>
</feature>
<sequence>MVAEPSHNEVNPHTSKDDLHRNQLPHRDDDSISNESLGQRIVTSGRDGSSPVSSSSVLHSRKPCQSVWPSVGHHHTSHNTDAPPDNAVIRKRKGDHLEPQQMTGVKPKSEHPLEHPISSSAQDLMAQEKEDGSGVCPAGGVEAAPPRRNSCGSNLSKVSGGRPSGDTWPRALPDLSEFERVWEAAPDVIIKPASLASSETLTPTEAYTPTHTLDSLGENQSVSTDYHPSAFLETQENQQDSAGEDWPQYPPDEEEEVLVGAVGGVGHACGCGVRVGVLDETCGQCPVCPATAEVYVSEQFPSSDPLECVDGSTHTLHVDLATGEVQLHVHVSDPEKMPRGPPIDPAKCLDDPAFRPTPTTSAEADPLPPRKTITFSSGIGEASVYHALVVIFLEFFAWGLLTSPMITVLNETFPDHTFLMNGLIVGIKGILSFLSAPLIGALSDLWGRKFFLFITVFFTCLPIPFMKINTWWYFALISMSGVFAVTFSIVFAYVADVTDESERSSAYGLVSATFAASLVTSPALGAYLGKVHSDDLVVGLATAIAILDVFFILVAVPESLPEKLRLSSSWSAHISWEQADPFSALWKVGKDRNVLLISVSVFLSYLPEAGQYSCFFVYLRLVMNFSAELVATFIAVVGILSVVAQTALLSLLMKKLSNKHVIMVGLVFEMLQLMWYGFGSKIWMMWAAGLLASVSSITYPAISAYVSTHTDADKQGVVQGIITGMRGLCSGLGPAVFGFIFYLFHVDLNPELTDDGIHRPNGSALGNGTTPHITSSPNFVPGPPFVFGALLVICALMVAAFIPEGASVKHRKPSGSSLEMSYERGHKKNDSMDAASLPLMDETGVV</sequence>
<dbReference type="SUPFAM" id="SSF103473">
    <property type="entry name" value="MFS general substrate transporter"/>
    <property type="match status" value="1"/>
</dbReference>
<feature type="transmembrane region" description="Helical" evidence="7">
    <location>
        <begin position="506"/>
        <end position="524"/>
    </location>
</feature>
<dbReference type="AlphaFoldDB" id="A0AAW0XRU3"/>
<feature type="transmembrane region" description="Helical" evidence="7">
    <location>
        <begin position="785"/>
        <end position="802"/>
    </location>
</feature>
<feature type="transmembrane region" description="Helical" evidence="7">
    <location>
        <begin position="384"/>
        <end position="406"/>
    </location>
</feature>
<evidence type="ECO:0000256" key="5">
    <source>
        <dbReference type="ARBA" id="ARBA00023136"/>
    </source>
</evidence>
<accession>A0AAW0XRU3</accession>
<dbReference type="Gene3D" id="1.20.1250.20">
    <property type="entry name" value="MFS general substrate transporter like domains"/>
    <property type="match status" value="1"/>
</dbReference>
<dbReference type="GO" id="GO:0016020">
    <property type="term" value="C:membrane"/>
    <property type="evidence" value="ECO:0007669"/>
    <property type="project" value="UniProtKB-SubCell"/>
</dbReference>
<feature type="transmembrane region" description="Helical" evidence="7">
    <location>
        <begin position="684"/>
        <end position="706"/>
    </location>
</feature>
<dbReference type="Pfam" id="PF07690">
    <property type="entry name" value="MFS_1"/>
    <property type="match status" value="1"/>
</dbReference>
<feature type="region of interest" description="Disordered" evidence="6">
    <location>
        <begin position="808"/>
        <end position="834"/>
    </location>
</feature>
<feature type="compositionally biased region" description="Basic and acidic residues" evidence="6">
    <location>
        <begin position="821"/>
        <end position="831"/>
    </location>
</feature>
<evidence type="ECO:0000259" key="8">
    <source>
        <dbReference type="PROSITE" id="PS50850"/>
    </source>
</evidence>
<keyword evidence="2" id="KW-0813">Transport</keyword>
<comment type="subcellular location">
    <subcellularLocation>
        <location evidence="1">Membrane</location>
        <topology evidence="1">Multi-pass membrane protein</topology>
    </subcellularLocation>
</comment>
<comment type="caution">
    <text evidence="9">The sequence shown here is derived from an EMBL/GenBank/DDBJ whole genome shotgun (WGS) entry which is preliminary data.</text>
</comment>
<keyword evidence="4 7" id="KW-1133">Transmembrane helix</keyword>
<reference evidence="9 10" key="1">
    <citation type="journal article" date="2024" name="BMC Genomics">
        <title>Genome assembly of redclaw crayfish (Cherax quadricarinatus) provides insights into its immune adaptation and hypoxia tolerance.</title>
        <authorList>
            <person name="Liu Z."/>
            <person name="Zheng J."/>
            <person name="Li H."/>
            <person name="Fang K."/>
            <person name="Wang S."/>
            <person name="He J."/>
            <person name="Zhou D."/>
            <person name="Weng S."/>
            <person name="Chi M."/>
            <person name="Gu Z."/>
            <person name="He J."/>
            <person name="Li F."/>
            <person name="Wang M."/>
        </authorList>
    </citation>
    <scope>NUCLEOTIDE SEQUENCE [LARGE SCALE GENOMIC DNA]</scope>
    <source>
        <strain evidence="9">ZL_2023a</strain>
    </source>
</reference>
<name>A0AAW0XRU3_CHEQU</name>
<evidence type="ECO:0000256" key="3">
    <source>
        <dbReference type="ARBA" id="ARBA00022692"/>
    </source>
</evidence>
<evidence type="ECO:0000256" key="4">
    <source>
        <dbReference type="ARBA" id="ARBA00022989"/>
    </source>
</evidence>
<feature type="transmembrane region" description="Helical" evidence="7">
    <location>
        <begin position="472"/>
        <end position="494"/>
    </location>
</feature>
<feature type="transmembrane region" description="Helical" evidence="7">
    <location>
        <begin position="418"/>
        <end position="438"/>
    </location>
</feature>
<evidence type="ECO:0000313" key="10">
    <source>
        <dbReference type="Proteomes" id="UP001445076"/>
    </source>
</evidence>
<dbReference type="PANTHER" id="PTHR23504:SF1">
    <property type="entry name" value="GH21943P-RELATED"/>
    <property type="match status" value="1"/>
</dbReference>
<dbReference type="EMBL" id="JARKIK010000029">
    <property type="protein sequence ID" value="KAK8742058.1"/>
    <property type="molecule type" value="Genomic_DNA"/>
</dbReference>
<feature type="compositionally biased region" description="Basic and acidic residues" evidence="6">
    <location>
        <begin position="14"/>
        <end position="30"/>
    </location>
</feature>